<organism evidence="1 2">
    <name type="scientific">Photobacterium damselae subsp. damselae</name>
    <name type="common">Listonella damsela</name>
    <dbReference type="NCBI Taxonomy" id="85581"/>
    <lineage>
        <taxon>Bacteria</taxon>
        <taxon>Pseudomonadati</taxon>
        <taxon>Pseudomonadota</taxon>
        <taxon>Gammaproteobacteria</taxon>
        <taxon>Vibrionales</taxon>
        <taxon>Vibrionaceae</taxon>
        <taxon>Photobacterium</taxon>
    </lineage>
</organism>
<proteinExistence type="predicted"/>
<protein>
    <submittedName>
        <fullName evidence="1">Uncharacterized protein</fullName>
    </submittedName>
</protein>
<evidence type="ECO:0000313" key="2">
    <source>
        <dbReference type="Proteomes" id="UP000533429"/>
    </source>
</evidence>
<gene>
    <name evidence="1" type="ORF">HWA77_06465</name>
</gene>
<accession>A0A850QY08</accession>
<dbReference type="Proteomes" id="UP000533429">
    <property type="component" value="Unassembled WGS sequence"/>
</dbReference>
<name>A0A850QY08_PHODD</name>
<sequence length="134" mass="15403">MTIDEIKIEVRKARAIFELHHNQISKTFFGNFPYGSCGSSSDILAEYLIEKGAQNVEYVYGERDNYSHGWLEIKGLIIDITGDQFEDGVEGVYISSDRSFHDQFSPLMRDDNPRVNAFLHGPYEKFKMLMQGRA</sequence>
<dbReference type="EMBL" id="JABXOR010000399">
    <property type="protein sequence ID" value="NVO99850.1"/>
    <property type="molecule type" value="Genomic_DNA"/>
</dbReference>
<reference evidence="1 2" key="1">
    <citation type="submission" date="2020-06" db="EMBL/GenBank/DDBJ databases">
        <title>Photobacterium damselae subsp. damselae comparative genomics.</title>
        <authorList>
            <person name="Osorio C.R."/>
        </authorList>
    </citation>
    <scope>NUCLEOTIDE SEQUENCE [LARGE SCALE GENOMIC DNA]</scope>
    <source>
        <strain evidence="1 2">TW250/03</strain>
    </source>
</reference>
<comment type="caution">
    <text evidence="1">The sequence shown here is derived from an EMBL/GenBank/DDBJ whole genome shotgun (WGS) entry which is preliminary data.</text>
</comment>
<dbReference type="AlphaFoldDB" id="A0A850QY08"/>
<evidence type="ECO:0000313" key="1">
    <source>
        <dbReference type="EMBL" id="NVO99850.1"/>
    </source>
</evidence>